<evidence type="ECO:0000313" key="2">
    <source>
        <dbReference type="EMBL" id="RXW14272.1"/>
    </source>
</evidence>
<feature type="compositionally biased region" description="Low complexity" evidence="1">
    <location>
        <begin position="395"/>
        <end position="404"/>
    </location>
</feature>
<accession>A0A4Q2D600</accession>
<proteinExistence type="predicted"/>
<dbReference type="STRING" id="2316362.A0A4Q2D600"/>
<reference evidence="2 3" key="1">
    <citation type="submission" date="2019-01" db="EMBL/GenBank/DDBJ databases">
        <title>Draft genome sequence of Psathyrella aberdarensis IHI B618.</title>
        <authorList>
            <person name="Buettner E."/>
            <person name="Kellner H."/>
        </authorList>
    </citation>
    <scope>NUCLEOTIDE SEQUENCE [LARGE SCALE GENOMIC DNA]</scope>
    <source>
        <strain evidence="2 3">IHI B618</strain>
    </source>
</reference>
<dbReference type="OrthoDB" id="630188at2759"/>
<keyword evidence="3" id="KW-1185">Reference proteome</keyword>
<gene>
    <name evidence="2" type="ORF">EST38_g11580</name>
</gene>
<name>A0A4Q2D600_9AGAR</name>
<feature type="region of interest" description="Disordered" evidence="1">
    <location>
        <begin position="395"/>
        <end position="421"/>
    </location>
</feature>
<sequence>MIPLKALLSRLRTRKFLFLILVFSILSLFLYTSALGNLVSEWSLLERLPGFPSGTLWSKSTCSPQEYAEGRWVWRPYYKRPGPLSRSSAADIAAASNSTGEPSAKMQKNEDILDFARFGGCASSREFWWNFAVDKKEQWDRLPGAVEWEWVPGGRCSANEGLREWKAEDVVRDLVEGGGWFLIGDSITEGHFFSLSCLLYPHVLATPDYTNLTSFDRAWPQHLYLNPASPLLHHDSTIRITKPQAGLKNARKKLRLPPNFDIEKTPLVTFRRNDLLYSKEELEAMHKELHPEFYKANETFKLFGDQAVWTFPPSEYLSETFLAPSSHYRTLVFNTAGHWTTDLFAGYTKGPAEEEENLEEKKEGDPVFGYDGLLKFFEEAMERWAQKVQVAVDSAAAQQQDSSSGRPYPPPTAGAGGREEAGVRMRPWTAVVRPYLPGHEDCHDHRSAWQEIVPFNWNWWNWGEIWRYNQVFENLLSPSDGKAKKYKNVHYLPIDRPGRLRPDANL</sequence>
<dbReference type="Proteomes" id="UP000290288">
    <property type="component" value="Unassembled WGS sequence"/>
</dbReference>
<protein>
    <submittedName>
        <fullName evidence="2">Uncharacterized protein</fullName>
    </submittedName>
</protein>
<comment type="caution">
    <text evidence="2">The sequence shown here is derived from an EMBL/GenBank/DDBJ whole genome shotgun (WGS) entry which is preliminary data.</text>
</comment>
<evidence type="ECO:0000313" key="3">
    <source>
        <dbReference type="Proteomes" id="UP000290288"/>
    </source>
</evidence>
<evidence type="ECO:0000256" key="1">
    <source>
        <dbReference type="SAM" id="MobiDB-lite"/>
    </source>
</evidence>
<organism evidence="2 3">
    <name type="scientific">Candolleomyces aberdarensis</name>
    <dbReference type="NCBI Taxonomy" id="2316362"/>
    <lineage>
        <taxon>Eukaryota</taxon>
        <taxon>Fungi</taxon>
        <taxon>Dikarya</taxon>
        <taxon>Basidiomycota</taxon>
        <taxon>Agaricomycotina</taxon>
        <taxon>Agaricomycetes</taxon>
        <taxon>Agaricomycetidae</taxon>
        <taxon>Agaricales</taxon>
        <taxon>Agaricineae</taxon>
        <taxon>Psathyrellaceae</taxon>
        <taxon>Candolleomyces</taxon>
    </lineage>
</organism>
<dbReference type="AlphaFoldDB" id="A0A4Q2D600"/>
<dbReference type="EMBL" id="SDEE01000730">
    <property type="protein sequence ID" value="RXW14272.1"/>
    <property type="molecule type" value="Genomic_DNA"/>
</dbReference>